<dbReference type="PANTHER" id="PTHR31793">
    <property type="entry name" value="4-HYDROXYBENZOYL-COA THIOESTERASE FAMILY MEMBER"/>
    <property type="match status" value="1"/>
</dbReference>
<dbReference type="Pfam" id="PF13279">
    <property type="entry name" value="4HBT_2"/>
    <property type="match status" value="1"/>
</dbReference>
<dbReference type="GO" id="GO:0016297">
    <property type="term" value="F:fatty acyl-[ACP] hydrolase activity"/>
    <property type="evidence" value="ECO:0007669"/>
    <property type="project" value="TreeGrafter"/>
</dbReference>
<accession>A0A7J6F3H5</accession>
<dbReference type="EMBL" id="JAATIP010000160">
    <property type="protein sequence ID" value="KAF4365241.1"/>
    <property type="molecule type" value="Genomic_DNA"/>
</dbReference>
<proteinExistence type="inferred from homology"/>
<evidence type="ECO:0000256" key="1">
    <source>
        <dbReference type="ARBA" id="ARBA00005953"/>
    </source>
</evidence>
<evidence type="ECO:0000313" key="4">
    <source>
        <dbReference type="EMBL" id="KAF4365241.1"/>
    </source>
</evidence>
<reference evidence="5 6" key="1">
    <citation type="journal article" date="2020" name="bioRxiv">
        <title>Sequence and annotation of 42 cannabis genomes reveals extensive copy number variation in cannabinoid synthesis and pathogen resistance genes.</title>
        <authorList>
            <person name="Mckernan K.J."/>
            <person name="Helbert Y."/>
            <person name="Kane L.T."/>
            <person name="Ebling H."/>
            <person name="Zhang L."/>
            <person name="Liu B."/>
            <person name="Eaton Z."/>
            <person name="Mclaughlin S."/>
            <person name="Kingan S."/>
            <person name="Baybayan P."/>
            <person name="Concepcion G."/>
            <person name="Jordan M."/>
            <person name="Riva A."/>
            <person name="Barbazuk W."/>
            <person name="Harkins T."/>
        </authorList>
    </citation>
    <scope>NUCLEOTIDE SEQUENCE [LARGE SCALE GENOMIC DNA]</scope>
    <source>
        <strain evidence="5 6">cv. Jamaican Lion 4</strain>
        <strain evidence="3">Father</strain>
        <strain evidence="4">Mother</strain>
        <tissue evidence="4">Leaf</tissue>
    </source>
</reference>
<comment type="caution">
    <text evidence="4">The sequence shown here is derived from an EMBL/GenBank/DDBJ whole genome shotgun (WGS) entry which is preliminary data.</text>
</comment>
<keyword evidence="2" id="KW-0378">Hydrolase</keyword>
<comment type="similarity">
    <text evidence="1">Belongs to the 4-hydroxybenzoyl-CoA thioesterase family.</text>
</comment>
<evidence type="ECO:0008006" key="7">
    <source>
        <dbReference type="Google" id="ProtNLM"/>
    </source>
</evidence>
<dbReference type="SUPFAM" id="SSF54637">
    <property type="entry name" value="Thioesterase/thiol ester dehydrase-isomerase"/>
    <property type="match status" value="1"/>
</dbReference>
<dbReference type="InterPro" id="IPR029069">
    <property type="entry name" value="HotDog_dom_sf"/>
</dbReference>
<dbReference type="GO" id="GO:0009507">
    <property type="term" value="C:chloroplast"/>
    <property type="evidence" value="ECO:0007669"/>
    <property type="project" value="TreeGrafter"/>
</dbReference>
<keyword evidence="6" id="KW-1185">Reference proteome</keyword>
<dbReference type="AlphaFoldDB" id="A0A7J6F3H5"/>
<dbReference type="CDD" id="cd00586">
    <property type="entry name" value="4HBT"/>
    <property type="match status" value="1"/>
</dbReference>
<dbReference type="Gene3D" id="3.10.129.10">
    <property type="entry name" value="Hotdog Thioesterase"/>
    <property type="match status" value="1"/>
</dbReference>
<name>A0A7J6F3H5_CANSA</name>
<dbReference type="Proteomes" id="UP000525078">
    <property type="component" value="Unassembled WGS sequence"/>
</dbReference>
<gene>
    <name evidence="4" type="ORF">F8388_017807</name>
    <name evidence="3" type="ORF">G4B88_015851</name>
</gene>
<sequence length="220" mass="24755">MLHTISLPAAYKSATCLNLHRSSSPSPPIWPISPSPSSVATLPANNHNNINNIHQHHRRLNMIPQYSLIQRRPIFSTACSNSSSSNNSNNEYLEIVLKVRDYELDQYGVVNNAIYSSYCQHGSHEFMDSIGVNCDAIARTGNALATAEASIKFISPLRSGDKFVVKVRISGLTPTRIYFEHRIFKLSNNELILEGKTTVVWLNKKYRPSRIPSEIYKLLN</sequence>
<evidence type="ECO:0000313" key="6">
    <source>
        <dbReference type="Proteomes" id="UP000583929"/>
    </source>
</evidence>
<dbReference type="PANTHER" id="PTHR31793:SF27">
    <property type="entry name" value="NOVEL THIOESTERASE SUPERFAMILY DOMAIN AND SAPOSIN A-TYPE DOMAIN CONTAINING PROTEIN (0610012H03RIK)"/>
    <property type="match status" value="1"/>
</dbReference>
<organism evidence="4 5">
    <name type="scientific">Cannabis sativa</name>
    <name type="common">Hemp</name>
    <name type="synonym">Marijuana</name>
    <dbReference type="NCBI Taxonomy" id="3483"/>
    <lineage>
        <taxon>Eukaryota</taxon>
        <taxon>Viridiplantae</taxon>
        <taxon>Streptophyta</taxon>
        <taxon>Embryophyta</taxon>
        <taxon>Tracheophyta</taxon>
        <taxon>Spermatophyta</taxon>
        <taxon>Magnoliopsida</taxon>
        <taxon>eudicotyledons</taxon>
        <taxon>Gunneridae</taxon>
        <taxon>Pentapetalae</taxon>
        <taxon>rosids</taxon>
        <taxon>fabids</taxon>
        <taxon>Rosales</taxon>
        <taxon>Cannabaceae</taxon>
        <taxon>Cannabis</taxon>
    </lineage>
</organism>
<evidence type="ECO:0000313" key="3">
    <source>
        <dbReference type="EMBL" id="KAF4360580.1"/>
    </source>
</evidence>
<dbReference type="InterPro" id="IPR050563">
    <property type="entry name" value="4-hydroxybenzoyl-CoA_TE"/>
</dbReference>
<dbReference type="Proteomes" id="UP000583929">
    <property type="component" value="Unassembled WGS sequence"/>
</dbReference>
<evidence type="ECO:0000256" key="2">
    <source>
        <dbReference type="ARBA" id="ARBA00022801"/>
    </source>
</evidence>
<dbReference type="EMBL" id="JAATIQ010000346">
    <property type="protein sequence ID" value="KAF4360580.1"/>
    <property type="molecule type" value="Genomic_DNA"/>
</dbReference>
<protein>
    <recommendedName>
        <fullName evidence="7">Thioesterase domain-containing protein</fullName>
    </recommendedName>
</protein>
<evidence type="ECO:0000313" key="5">
    <source>
        <dbReference type="Proteomes" id="UP000525078"/>
    </source>
</evidence>